<dbReference type="RefSeq" id="XP_024325239.1">
    <property type="nucleotide sequence ID" value="XM_024466566.1"/>
</dbReference>
<dbReference type="CDD" id="cd04730">
    <property type="entry name" value="NPD_like"/>
    <property type="match status" value="1"/>
</dbReference>
<dbReference type="Pfam" id="PF03060">
    <property type="entry name" value="NMO"/>
    <property type="match status" value="1"/>
</dbReference>
<sequence>MASNPASSAAKSAPKTLTQQYPGTTSPLIVCAPMRLISSPALVHAVSQSGGLGFLGFGIPGTDTSIPGLKTLIDEANALFTPSSSSRPAPFGIGFLLITDPSPTETVNLLASLPPAQVPAAVWLFPAASPDTIAKWTTGLRSLPAPPKIWLQVGTKAQALSYAKLCQPDVLVLQGADAGGHGLAASASIVALVPETTDALREAGLNIPVIAAGGIADGRGVAAATVLGADGVAMGTRFLACPEAKIARGYQDAVLVASDGGVNTVRTLIYDTLRGSKTWPEGYNGRGIVNKSYVDSETLGVEENVKKYLKAMEEGDKAWGVEGRATTYAGSAVGLVGDVKGAGKIVEEVRGEAIKLLGGKKA</sequence>
<evidence type="ECO:0000313" key="4">
    <source>
        <dbReference type="EMBL" id="OAF59957.1"/>
    </source>
</evidence>
<evidence type="ECO:0000256" key="3">
    <source>
        <dbReference type="ARBA" id="ARBA00023002"/>
    </source>
</evidence>
<dbReference type="GO" id="GO:0018580">
    <property type="term" value="F:nitronate monooxygenase activity"/>
    <property type="evidence" value="ECO:0007669"/>
    <property type="project" value="InterPro"/>
</dbReference>
<dbReference type="GeneID" id="36285991"/>
<evidence type="ECO:0000256" key="2">
    <source>
        <dbReference type="ARBA" id="ARBA00022643"/>
    </source>
</evidence>
<keyword evidence="2" id="KW-0288">FMN</keyword>
<dbReference type="AlphaFoldDB" id="A0A177AD19"/>
<evidence type="ECO:0000256" key="1">
    <source>
        <dbReference type="ARBA" id="ARBA00022630"/>
    </source>
</evidence>
<accession>A0A177AD19</accession>
<dbReference type="VEuPathDB" id="FungiDB:GMDG_05114"/>
<keyword evidence="3" id="KW-0560">Oxidoreductase</keyword>
<protein>
    <submittedName>
        <fullName evidence="4">Uncharacterized protein</fullName>
    </submittedName>
</protein>
<dbReference type="eggNOG" id="ENOG502RHJM">
    <property type="taxonomic scope" value="Eukaryota"/>
</dbReference>
<dbReference type="Proteomes" id="UP000077154">
    <property type="component" value="Unassembled WGS sequence"/>
</dbReference>
<dbReference type="Gene3D" id="3.20.20.70">
    <property type="entry name" value="Aldolase class I"/>
    <property type="match status" value="1"/>
</dbReference>
<dbReference type="EMBL" id="KV441392">
    <property type="protein sequence ID" value="OAF59957.1"/>
    <property type="molecule type" value="Genomic_DNA"/>
</dbReference>
<keyword evidence="1" id="KW-0285">Flavoprotein</keyword>
<dbReference type="SUPFAM" id="SSF51412">
    <property type="entry name" value="Inosine monophosphate dehydrogenase (IMPDH)"/>
    <property type="match status" value="1"/>
</dbReference>
<gene>
    <name evidence="4" type="ORF">VC83_02914</name>
</gene>
<dbReference type="PANTHER" id="PTHR32332">
    <property type="entry name" value="2-NITROPROPANE DIOXYGENASE"/>
    <property type="match status" value="1"/>
</dbReference>
<dbReference type="PANTHER" id="PTHR32332:SF34">
    <property type="entry name" value="2-NITROPROPANE DIOXYGENASE FAMILY, PUTATIVE-RELATED"/>
    <property type="match status" value="1"/>
</dbReference>
<reference evidence="4" key="1">
    <citation type="submission" date="2016-03" db="EMBL/GenBank/DDBJ databases">
        <title>Updated assembly of Pseudogymnoascus destructans, the fungus causing white-nose syndrome of bats.</title>
        <authorList>
            <person name="Palmer J.M."/>
            <person name="Drees K.P."/>
            <person name="Foster J.T."/>
            <person name="Lindner D.L."/>
        </authorList>
    </citation>
    <scope>NUCLEOTIDE SEQUENCE [LARGE SCALE GENOMIC DNA]</scope>
    <source>
        <strain evidence="4">20631-21</strain>
    </source>
</reference>
<dbReference type="OrthoDB" id="2349068at2759"/>
<dbReference type="InterPro" id="IPR004136">
    <property type="entry name" value="NMO"/>
</dbReference>
<name>A0A177AD19_9PEZI</name>
<organism evidence="4">
    <name type="scientific">Pseudogymnoascus destructans</name>
    <dbReference type="NCBI Taxonomy" id="655981"/>
    <lineage>
        <taxon>Eukaryota</taxon>
        <taxon>Fungi</taxon>
        <taxon>Dikarya</taxon>
        <taxon>Ascomycota</taxon>
        <taxon>Pezizomycotina</taxon>
        <taxon>Leotiomycetes</taxon>
        <taxon>Thelebolales</taxon>
        <taxon>Thelebolaceae</taxon>
        <taxon>Pseudogymnoascus</taxon>
    </lineage>
</organism>
<proteinExistence type="predicted"/>
<dbReference type="InterPro" id="IPR013785">
    <property type="entry name" value="Aldolase_TIM"/>
</dbReference>